<keyword evidence="2" id="KW-1133">Transmembrane helix</keyword>
<keyword evidence="4" id="KW-1185">Reference proteome</keyword>
<accession>A0AAD5H2Y4</accession>
<feature type="region of interest" description="Disordered" evidence="1">
    <location>
        <begin position="150"/>
        <end position="177"/>
    </location>
</feature>
<dbReference type="Proteomes" id="UP001205105">
    <property type="component" value="Unassembled WGS sequence"/>
</dbReference>
<evidence type="ECO:0000256" key="2">
    <source>
        <dbReference type="SAM" id="Phobius"/>
    </source>
</evidence>
<keyword evidence="2" id="KW-0812">Transmembrane</keyword>
<evidence type="ECO:0000313" key="4">
    <source>
        <dbReference type="Proteomes" id="UP001205105"/>
    </source>
</evidence>
<dbReference type="EMBL" id="JADXDR010000053">
    <property type="protein sequence ID" value="KAI7842299.1"/>
    <property type="molecule type" value="Genomic_DNA"/>
</dbReference>
<keyword evidence="2" id="KW-0472">Membrane</keyword>
<proteinExistence type="predicted"/>
<sequence length="236" mass="24440">MRATLPSAPGRGCTAALRGRAPFAAPALTARRRQLMPCRASAEAEQLLSAGRAKYDGGDRMGALRLWEQALGTAPTREQRLAALYNAACVHASFGDLELAQIPLKDAIFGGLDFAAALAGEDPRFVKMKASAQVLIQLRKFSERIAAEKARAASSPATPPPFAGSSSSSGGGSSKAGGKGLLGQDMSEVLGTDAESIDSSIGGIIKRVAVLLLALSGLGVALFYLGLKYAFVDSPY</sequence>
<reference evidence="3" key="1">
    <citation type="submission" date="2020-11" db="EMBL/GenBank/DDBJ databases">
        <title>Chlorella ohadii genome sequencing and assembly.</title>
        <authorList>
            <person name="Murik O."/>
            <person name="Treves H."/>
            <person name="Kedem I."/>
            <person name="Shotland Y."/>
            <person name="Kaplan A."/>
        </authorList>
    </citation>
    <scope>NUCLEOTIDE SEQUENCE</scope>
    <source>
        <strain evidence="3">1</strain>
    </source>
</reference>
<gene>
    <name evidence="3" type="ORF">COHA_003940</name>
</gene>
<name>A0AAD5H2Y4_9CHLO</name>
<feature type="transmembrane region" description="Helical" evidence="2">
    <location>
        <begin position="208"/>
        <end position="227"/>
    </location>
</feature>
<evidence type="ECO:0000256" key="1">
    <source>
        <dbReference type="SAM" id="MobiDB-lite"/>
    </source>
</evidence>
<comment type="caution">
    <text evidence="3">The sequence shown here is derived from an EMBL/GenBank/DDBJ whole genome shotgun (WGS) entry which is preliminary data.</text>
</comment>
<dbReference type="AlphaFoldDB" id="A0AAD5H2Y4"/>
<evidence type="ECO:0000313" key="3">
    <source>
        <dbReference type="EMBL" id="KAI7842299.1"/>
    </source>
</evidence>
<protein>
    <submittedName>
        <fullName evidence="3">Uncharacterized protein</fullName>
    </submittedName>
</protein>
<organism evidence="3 4">
    <name type="scientific">Chlorella ohadii</name>
    <dbReference type="NCBI Taxonomy" id="2649997"/>
    <lineage>
        <taxon>Eukaryota</taxon>
        <taxon>Viridiplantae</taxon>
        <taxon>Chlorophyta</taxon>
        <taxon>core chlorophytes</taxon>
        <taxon>Trebouxiophyceae</taxon>
        <taxon>Chlorellales</taxon>
        <taxon>Chlorellaceae</taxon>
        <taxon>Chlorella clade</taxon>
        <taxon>Chlorella</taxon>
    </lineage>
</organism>